<dbReference type="EMBL" id="JACGWJ010000014">
    <property type="protein sequence ID" value="KAL0374245.1"/>
    <property type="molecule type" value="Genomic_DNA"/>
</dbReference>
<sequence>MVAKFMGKKLLVDEATMIVLLLGMAKRSLWRLWFGWGGGGLVMKRLQLLAGGKWYE</sequence>
<evidence type="ECO:0000313" key="1">
    <source>
        <dbReference type="EMBL" id="KAL0374245.1"/>
    </source>
</evidence>
<gene>
    <name evidence="1" type="ORF">Sradi_3340200</name>
</gene>
<dbReference type="AlphaFoldDB" id="A0AAW2R2K7"/>
<accession>A0AAW2R2K7</accession>
<organism evidence="1">
    <name type="scientific">Sesamum radiatum</name>
    <name type="common">Black benniseed</name>
    <dbReference type="NCBI Taxonomy" id="300843"/>
    <lineage>
        <taxon>Eukaryota</taxon>
        <taxon>Viridiplantae</taxon>
        <taxon>Streptophyta</taxon>
        <taxon>Embryophyta</taxon>
        <taxon>Tracheophyta</taxon>
        <taxon>Spermatophyta</taxon>
        <taxon>Magnoliopsida</taxon>
        <taxon>eudicotyledons</taxon>
        <taxon>Gunneridae</taxon>
        <taxon>Pentapetalae</taxon>
        <taxon>asterids</taxon>
        <taxon>lamiids</taxon>
        <taxon>Lamiales</taxon>
        <taxon>Pedaliaceae</taxon>
        <taxon>Sesamum</taxon>
    </lineage>
</organism>
<name>A0AAW2R2K7_SESRA</name>
<reference evidence="1" key="2">
    <citation type="journal article" date="2024" name="Plant">
        <title>Genomic evolution and insights into agronomic trait innovations of Sesamum species.</title>
        <authorList>
            <person name="Miao H."/>
            <person name="Wang L."/>
            <person name="Qu L."/>
            <person name="Liu H."/>
            <person name="Sun Y."/>
            <person name="Le M."/>
            <person name="Wang Q."/>
            <person name="Wei S."/>
            <person name="Zheng Y."/>
            <person name="Lin W."/>
            <person name="Duan Y."/>
            <person name="Cao H."/>
            <person name="Xiong S."/>
            <person name="Wang X."/>
            <person name="Wei L."/>
            <person name="Li C."/>
            <person name="Ma Q."/>
            <person name="Ju M."/>
            <person name="Zhao R."/>
            <person name="Li G."/>
            <person name="Mu C."/>
            <person name="Tian Q."/>
            <person name="Mei H."/>
            <person name="Zhang T."/>
            <person name="Gao T."/>
            <person name="Zhang H."/>
        </authorList>
    </citation>
    <scope>NUCLEOTIDE SEQUENCE</scope>
    <source>
        <strain evidence="1">G02</strain>
    </source>
</reference>
<comment type="caution">
    <text evidence="1">The sequence shown here is derived from an EMBL/GenBank/DDBJ whole genome shotgun (WGS) entry which is preliminary data.</text>
</comment>
<reference evidence="1" key="1">
    <citation type="submission" date="2020-06" db="EMBL/GenBank/DDBJ databases">
        <authorList>
            <person name="Li T."/>
            <person name="Hu X."/>
            <person name="Zhang T."/>
            <person name="Song X."/>
            <person name="Zhang H."/>
            <person name="Dai N."/>
            <person name="Sheng W."/>
            <person name="Hou X."/>
            <person name="Wei L."/>
        </authorList>
    </citation>
    <scope>NUCLEOTIDE SEQUENCE</scope>
    <source>
        <strain evidence="1">G02</strain>
        <tissue evidence="1">Leaf</tissue>
    </source>
</reference>
<protein>
    <submittedName>
        <fullName evidence="1">Uncharacterized protein</fullName>
    </submittedName>
</protein>
<proteinExistence type="predicted"/>